<name>A0ABM8VU60_9BACL</name>
<proteinExistence type="predicted"/>
<evidence type="ECO:0000313" key="2">
    <source>
        <dbReference type="Proteomes" id="UP000730618"/>
    </source>
</evidence>
<organism evidence="1 2">
    <name type="scientific">Paenibacillus allorhizosphaerae</name>
    <dbReference type="NCBI Taxonomy" id="2849866"/>
    <lineage>
        <taxon>Bacteria</taxon>
        <taxon>Bacillati</taxon>
        <taxon>Bacillota</taxon>
        <taxon>Bacilli</taxon>
        <taxon>Bacillales</taxon>
        <taxon>Paenibacillaceae</taxon>
        <taxon>Paenibacillus</taxon>
    </lineage>
</organism>
<gene>
    <name evidence="1" type="ORF">PAECIP111802_07107</name>
</gene>
<dbReference type="RefSeq" id="WP_218103228.1">
    <property type="nucleotide sequence ID" value="NZ_CAJVCE010000045.1"/>
</dbReference>
<reference evidence="1 2" key="1">
    <citation type="submission" date="2021-06" db="EMBL/GenBank/DDBJ databases">
        <authorList>
            <person name="Criscuolo A."/>
        </authorList>
    </citation>
    <scope>NUCLEOTIDE SEQUENCE [LARGE SCALE GENOMIC DNA]</scope>
    <source>
        <strain evidence="2">CIP 111802</strain>
    </source>
</reference>
<protein>
    <submittedName>
        <fullName evidence="1">Uncharacterized protein</fullName>
    </submittedName>
</protein>
<dbReference type="Proteomes" id="UP000730618">
    <property type="component" value="Unassembled WGS sequence"/>
</dbReference>
<keyword evidence="2" id="KW-1185">Reference proteome</keyword>
<dbReference type="EMBL" id="CAJVCE010000045">
    <property type="protein sequence ID" value="CAG7658640.1"/>
    <property type="molecule type" value="Genomic_DNA"/>
</dbReference>
<sequence length="319" mass="35157">MKINMNKRKVSHWVVVLLLLGVIMQAGVEMASTFQSNALTGPFEEPTASSESGDKEATGTGTSIQVVTAAAVTSGFAVESSDAVSEIVISQTLLDYIKQSDLANYDRNVTNYKSLLAKRDVHPKMKDELERLMMLGHRVPDLLIAYEFLYQAYGQKKDLEAFVLLKESGKAWEGIFQDYGRNHAAFQPRAFDSKELESLTMTAGITSSDIIIADRLAFVSGQPFNDLLRSKVEGGKSWKDVSADLDILNGAGVLPRVQISAEQMNRYTQTAKLTEQQVAEAFVLAGKVEETPEIIIGKKQSGTTPEAIMADYWNRKYNG</sequence>
<accession>A0ABM8VU60</accession>
<evidence type="ECO:0000313" key="1">
    <source>
        <dbReference type="EMBL" id="CAG7658640.1"/>
    </source>
</evidence>
<comment type="caution">
    <text evidence="1">The sequence shown here is derived from an EMBL/GenBank/DDBJ whole genome shotgun (WGS) entry which is preliminary data.</text>
</comment>